<dbReference type="InterPro" id="IPR003692">
    <property type="entry name" value="Hydantoinase_B"/>
</dbReference>
<feature type="region of interest" description="Disordered" evidence="1">
    <location>
        <begin position="532"/>
        <end position="573"/>
    </location>
</feature>
<dbReference type="PANTHER" id="PTHR11365">
    <property type="entry name" value="5-OXOPROLINASE RELATED"/>
    <property type="match status" value="1"/>
</dbReference>
<dbReference type="InterPro" id="IPR045079">
    <property type="entry name" value="Oxoprolinase-like"/>
</dbReference>
<dbReference type="EMBL" id="PYBJ01000027">
    <property type="protein sequence ID" value="PSM39014.1"/>
    <property type="molecule type" value="Genomic_DNA"/>
</dbReference>
<feature type="domain" description="Hydantoinase B/oxoprolinase" evidence="2">
    <location>
        <begin position="18"/>
        <end position="541"/>
    </location>
</feature>
<dbReference type="PANTHER" id="PTHR11365:SF23">
    <property type="entry name" value="HYPOTHETICAL 5-OXOPROLINASE (EUROFUNG)-RELATED"/>
    <property type="match status" value="1"/>
</dbReference>
<evidence type="ECO:0000256" key="1">
    <source>
        <dbReference type="SAM" id="MobiDB-lite"/>
    </source>
</evidence>
<keyword evidence="4" id="KW-1185">Reference proteome</keyword>
<dbReference type="GO" id="GO:0017168">
    <property type="term" value="F:5-oxoprolinase (ATP-hydrolyzing) activity"/>
    <property type="evidence" value="ECO:0007669"/>
    <property type="project" value="TreeGrafter"/>
</dbReference>
<dbReference type="Pfam" id="PF02538">
    <property type="entry name" value="Hydantoinase_B"/>
    <property type="match status" value="1"/>
</dbReference>
<name>A0A2P8PYE0_9ACTN</name>
<dbReference type="Proteomes" id="UP000240429">
    <property type="component" value="Unassembled WGS sequence"/>
</dbReference>
<protein>
    <submittedName>
        <fullName evidence="3">5-oxoprolinase</fullName>
    </submittedName>
</protein>
<evidence type="ECO:0000259" key="2">
    <source>
        <dbReference type="Pfam" id="PF02538"/>
    </source>
</evidence>
<dbReference type="AlphaFoldDB" id="A0A2P8PYE0"/>
<reference evidence="3 4" key="1">
    <citation type="submission" date="2018-03" db="EMBL/GenBank/DDBJ databases">
        <title>Streptomyces dioscori sp. nov., a novel endophytic actinobacterium isolated from bulbil of Dioscorea bulbifera L.</title>
        <authorList>
            <person name="Zhikuan W."/>
        </authorList>
    </citation>
    <scope>NUCLEOTIDE SEQUENCE [LARGE SCALE GENOMIC DNA]</scope>
    <source>
        <strain evidence="3 4">A217</strain>
    </source>
</reference>
<dbReference type="GO" id="GO:0006749">
    <property type="term" value="P:glutathione metabolic process"/>
    <property type="evidence" value="ECO:0007669"/>
    <property type="project" value="TreeGrafter"/>
</dbReference>
<evidence type="ECO:0000313" key="4">
    <source>
        <dbReference type="Proteomes" id="UP000240429"/>
    </source>
</evidence>
<proteinExistence type="predicted"/>
<accession>A0A2P8PYE0</accession>
<sequence length="573" mass="62439">MATREAPGTIREQEPVVDPVTVSVITHRFEAIVQEMGEAMLRTAYSQILNSSRDFSTAITDRESRLVAQAEHVPIHVGSMPWAVRAITDFFGDSINPGDVYLLNDPYHGGNHLPDLTTFVPVFFEDKLLFWSINRSHQSDIGGSTHGAYNPAATEIWQEGLRITPLKLYDAGTVREDVMQMIAINVRHADDFLGDLRAMIGSSWVGERRILQLLDEYGTETVTEAIDAILDSAESQTRACISTWTDGVYFGEAVLDDDGHGTEDIHIRAQVTVSGDSLHVDLSDSHPQVTGFINSSYPNMMSAVHMALSFLIEPRTPKNSGTFRPLTVTAKEGTVVWARPPAPVTLATNHCAQEIAESVIKALVGACPDRVIAGWGRRFRIAIKGVDPRTGRQFIWHLFHARPGGGASPAGDGWETAGEGQAMGSSKFGSIEVAEVRFPLFFEHHEFRPDSFGDGQFRGGAGSVLRLRMETEGTAVANTAGDGVRHPSYGTCGGRDGVPHRYRLLAGEHVRELRTKEVDIEVPPHSVFLVESAGGGGYGPPAERSPDARRQDIENGFVSADDTTDRALLTTGT</sequence>
<gene>
    <name evidence="3" type="ORF">C6Y14_33885</name>
</gene>
<dbReference type="GO" id="GO:0005829">
    <property type="term" value="C:cytosol"/>
    <property type="evidence" value="ECO:0007669"/>
    <property type="project" value="TreeGrafter"/>
</dbReference>
<evidence type="ECO:0000313" key="3">
    <source>
        <dbReference type="EMBL" id="PSM39014.1"/>
    </source>
</evidence>
<organism evidence="3 4">
    <name type="scientific">Streptomyces dioscori</name>
    <dbReference type="NCBI Taxonomy" id="2109333"/>
    <lineage>
        <taxon>Bacteria</taxon>
        <taxon>Bacillati</taxon>
        <taxon>Actinomycetota</taxon>
        <taxon>Actinomycetes</taxon>
        <taxon>Kitasatosporales</taxon>
        <taxon>Streptomycetaceae</taxon>
        <taxon>Streptomyces</taxon>
        <taxon>Streptomyces aurantiacus group</taxon>
    </lineage>
</organism>
<dbReference type="OrthoDB" id="102473at2"/>
<feature type="compositionally biased region" description="Basic and acidic residues" evidence="1">
    <location>
        <begin position="544"/>
        <end position="553"/>
    </location>
</feature>
<comment type="caution">
    <text evidence="3">The sequence shown here is derived from an EMBL/GenBank/DDBJ whole genome shotgun (WGS) entry which is preliminary data.</text>
</comment>